<evidence type="ECO:0000256" key="6">
    <source>
        <dbReference type="ARBA" id="ARBA00022683"/>
    </source>
</evidence>
<protein>
    <submittedName>
        <fullName evidence="9">PTS system, N-acetylgalactosamine-specific IIA component</fullName>
    </submittedName>
</protein>
<dbReference type="InterPro" id="IPR004701">
    <property type="entry name" value="PTS_EIIA_man-typ"/>
</dbReference>
<name>A0A1T4P2H1_9FIRM</name>
<dbReference type="InterPro" id="IPR036662">
    <property type="entry name" value="PTS_EIIA_man-typ_sf"/>
</dbReference>
<dbReference type="Pfam" id="PF03610">
    <property type="entry name" value="EIIA-man"/>
    <property type="match status" value="1"/>
</dbReference>
<dbReference type="CDD" id="cd00006">
    <property type="entry name" value="PTS_IIA_man"/>
    <property type="match status" value="1"/>
</dbReference>
<evidence type="ECO:0000256" key="5">
    <source>
        <dbReference type="ARBA" id="ARBA00022679"/>
    </source>
</evidence>
<keyword evidence="5" id="KW-0808">Transferase</keyword>
<dbReference type="EMBL" id="FUWY01000005">
    <property type="protein sequence ID" value="SJZ85703.1"/>
    <property type="molecule type" value="Genomic_DNA"/>
</dbReference>
<dbReference type="InterPro" id="IPR033887">
    <property type="entry name" value="PTS_IIA_man"/>
</dbReference>
<evidence type="ECO:0000313" key="10">
    <source>
        <dbReference type="Proteomes" id="UP000243297"/>
    </source>
</evidence>
<dbReference type="NCBIfam" id="NF040761">
    <property type="entry name" value="AgaF"/>
    <property type="match status" value="1"/>
</dbReference>
<keyword evidence="2" id="KW-0813">Transport</keyword>
<dbReference type="SUPFAM" id="SSF53062">
    <property type="entry name" value="PTS system fructose IIA component-like"/>
    <property type="match status" value="1"/>
</dbReference>
<dbReference type="GO" id="GO:0005737">
    <property type="term" value="C:cytoplasm"/>
    <property type="evidence" value="ECO:0007669"/>
    <property type="project" value="UniProtKB-SubCell"/>
</dbReference>
<dbReference type="GO" id="GO:0016301">
    <property type="term" value="F:kinase activity"/>
    <property type="evidence" value="ECO:0007669"/>
    <property type="project" value="UniProtKB-KW"/>
</dbReference>
<evidence type="ECO:0000256" key="1">
    <source>
        <dbReference type="ARBA" id="ARBA00004496"/>
    </source>
</evidence>
<feature type="domain" description="PTS EIIA type-4" evidence="8">
    <location>
        <begin position="1"/>
        <end position="126"/>
    </location>
</feature>
<dbReference type="Gene3D" id="3.40.50.510">
    <property type="entry name" value="Phosphotransferase system, mannose-type IIA component"/>
    <property type="match status" value="1"/>
</dbReference>
<proteinExistence type="predicted"/>
<accession>A0A1T4P2H1</accession>
<keyword evidence="4" id="KW-0762">Sugar transport</keyword>
<keyword evidence="10" id="KW-1185">Reference proteome</keyword>
<dbReference type="PANTHER" id="PTHR33799:SF1">
    <property type="entry name" value="PTS SYSTEM MANNOSE-SPECIFIC EIIAB COMPONENT-RELATED"/>
    <property type="match status" value="1"/>
</dbReference>
<evidence type="ECO:0000313" key="9">
    <source>
        <dbReference type="EMBL" id="SJZ85703.1"/>
    </source>
</evidence>
<sequence>MIGIIITGHGNFATGLTSSVKLIAGLPEKYEAVDFVQEDSVEDLENKLNAAIDNLKDCESIMMFTDLVGGSPFKTSVEISMKREEKIIVLGGTNLGMIIETSMARGFMEDAEALADMAVNTGKDQVIKYAYVEKTEEIIDGDGI</sequence>
<organism evidence="9 10">
    <name type="scientific">Anaerorhabdus furcosa</name>
    <dbReference type="NCBI Taxonomy" id="118967"/>
    <lineage>
        <taxon>Bacteria</taxon>
        <taxon>Bacillati</taxon>
        <taxon>Bacillota</taxon>
        <taxon>Erysipelotrichia</taxon>
        <taxon>Erysipelotrichales</taxon>
        <taxon>Erysipelotrichaceae</taxon>
        <taxon>Anaerorhabdus</taxon>
    </lineage>
</organism>
<evidence type="ECO:0000256" key="2">
    <source>
        <dbReference type="ARBA" id="ARBA00022448"/>
    </source>
</evidence>
<keyword evidence="7" id="KW-0418">Kinase</keyword>
<dbReference type="PROSITE" id="PS51096">
    <property type="entry name" value="PTS_EIIA_TYPE_4"/>
    <property type="match status" value="1"/>
</dbReference>
<dbReference type="Proteomes" id="UP000243297">
    <property type="component" value="Unassembled WGS sequence"/>
</dbReference>
<gene>
    <name evidence="9" type="ORF">SAMN02745191_1854</name>
</gene>
<keyword evidence="6" id="KW-0598">Phosphotransferase system</keyword>
<dbReference type="InterPro" id="IPR051471">
    <property type="entry name" value="Bacterial_PTS_sugar_comp"/>
</dbReference>
<evidence type="ECO:0000259" key="8">
    <source>
        <dbReference type="PROSITE" id="PS51096"/>
    </source>
</evidence>
<evidence type="ECO:0000256" key="7">
    <source>
        <dbReference type="ARBA" id="ARBA00022777"/>
    </source>
</evidence>
<dbReference type="AlphaFoldDB" id="A0A1T4P2H1"/>
<dbReference type="RefSeq" id="WP_078712260.1">
    <property type="nucleotide sequence ID" value="NZ_FUWY01000005.1"/>
</dbReference>
<evidence type="ECO:0000256" key="3">
    <source>
        <dbReference type="ARBA" id="ARBA00022490"/>
    </source>
</evidence>
<dbReference type="PANTHER" id="PTHR33799">
    <property type="entry name" value="PTS PERMEASE-RELATED-RELATED"/>
    <property type="match status" value="1"/>
</dbReference>
<dbReference type="GO" id="GO:0009401">
    <property type="term" value="P:phosphoenolpyruvate-dependent sugar phosphotransferase system"/>
    <property type="evidence" value="ECO:0007669"/>
    <property type="project" value="UniProtKB-KW"/>
</dbReference>
<evidence type="ECO:0000256" key="4">
    <source>
        <dbReference type="ARBA" id="ARBA00022597"/>
    </source>
</evidence>
<dbReference type="GO" id="GO:0016020">
    <property type="term" value="C:membrane"/>
    <property type="evidence" value="ECO:0007669"/>
    <property type="project" value="InterPro"/>
</dbReference>
<reference evidence="10" key="1">
    <citation type="submission" date="2017-02" db="EMBL/GenBank/DDBJ databases">
        <authorList>
            <person name="Varghese N."/>
            <person name="Submissions S."/>
        </authorList>
    </citation>
    <scope>NUCLEOTIDE SEQUENCE [LARGE SCALE GENOMIC DNA]</scope>
    <source>
        <strain evidence="10">ATCC 25662</strain>
    </source>
</reference>
<dbReference type="STRING" id="118967.SAMN02745191_1854"/>
<keyword evidence="3" id="KW-0963">Cytoplasm</keyword>
<dbReference type="OrthoDB" id="9799827at2"/>
<comment type="subcellular location">
    <subcellularLocation>
        <location evidence="1">Cytoplasm</location>
    </subcellularLocation>
</comment>